<dbReference type="InterPro" id="IPR051782">
    <property type="entry name" value="ABC_Transporter_VariousFunc"/>
</dbReference>
<dbReference type="InterPro" id="IPR027417">
    <property type="entry name" value="P-loop_NTPase"/>
</dbReference>
<organism evidence="5 6">
    <name type="scientific">Emticicia aquatilis</name>
    <dbReference type="NCBI Taxonomy" id="1537369"/>
    <lineage>
        <taxon>Bacteria</taxon>
        <taxon>Pseudomonadati</taxon>
        <taxon>Bacteroidota</taxon>
        <taxon>Cytophagia</taxon>
        <taxon>Cytophagales</taxon>
        <taxon>Leadbetterellaceae</taxon>
        <taxon>Emticicia</taxon>
    </lineage>
</organism>
<dbReference type="SUPFAM" id="SSF52540">
    <property type="entry name" value="P-loop containing nucleoside triphosphate hydrolases"/>
    <property type="match status" value="1"/>
</dbReference>
<feature type="domain" description="ABC transporter" evidence="4">
    <location>
        <begin position="3"/>
        <end position="212"/>
    </location>
</feature>
<evidence type="ECO:0000259" key="4">
    <source>
        <dbReference type="PROSITE" id="PS50893"/>
    </source>
</evidence>
<dbReference type="PANTHER" id="PTHR42939:SF1">
    <property type="entry name" value="ABC TRANSPORTER ATP-BINDING PROTEIN ALBC-RELATED"/>
    <property type="match status" value="1"/>
</dbReference>
<evidence type="ECO:0000256" key="1">
    <source>
        <dbReference type="ARBA" id="ARBA00022448"/>
    </source>
</evidence>
<dbReference type="PROSITE" id="PS00211">
    <property type="entry name" value="ABC_TRANSPORTER_1"/>
    <property type="match status" value="1"/>
</dbReference>
<gene>
    <name evidence="5" type="ORF">GCM10011514_13430</name>
</gene>
<keyword evidence="3" id="KW-0067">ATP-binding</keyword>
<dbReference type="AlphaFoldDB" id="A0A917DNB2"/>
<keyword evidence="1" id="KW-0813">Transport</keyword>
<dbReference type="RefSeq" id="WP_188765266.1">
    <property type="nucleotide sequence ID" value="NZ_BMKK01000002.1"/>
</dbReference>
<reference evidence="5" key="1">
    <citation type="journal article" date="2014" name="Int. J. Syst. Evol. Microbiol.">
        <title>Complete genome sequence of Corynebacterium casei LMG S-19264T (=DSM 44701T), isolated from a smear-ripened cheese.</title>
        <authorList>
            <consortium name="US DOE Joint Genome Institute (JGI-PGF)"/>
            <person name="Walter F."/>
            <person name="Albersmeier A."/>
            <person name="Kalinowski J."/>
            <person name="Ruckert C."/>
        </authorList>
    </citation>
    <scope>NUCLEOTIDE SEQUENCE</scope>
    <source>
        <strain evidence="5">CGMCC 1.15958</strain>
    </source>
</reference>
<protein>
    <recommendedName>
        <fullName evidence="4">ABC transporter domain-containing protein</fullName>
    </recommendedName>
</protein>
<evidence type="ECO:0000256" key="3">
    <source>
        <dbReference type="ARBA" id="ARBA00022840"/>
    </source>
</evidence>
<dbReference type="PANTHER" id="PTHR42939">
    <property type="entry name" value="ABC TRANSPORTER ATP-BINDING PROTEIN ALBC-RELATED"/>
    <property type="match status" value="1"/>
</dbReference>
<evidence type="ECO:0000313" key="5">
    <source>
        <dbReference type="EMBL" id="GGD50505.1"/>
    </source>
</evidence>
<dbReference type="Pfam" id="PF00005">
    <property type="entry name" value="ABC_tran"/>
    <property type="match status" value="1"/>
</dbReference>
<dbReference type="InterPro" id="IPR003439">
    <property type="entry name" value="ABC_transporter-like_ATP-bd"/>
</dbReference>
<proteinExistence type="predicted"/>
<dbReference type="Proteomes" id="UP000609064">
    <property type="component" value="Unassembled WGS sequence"/>
</dbReference>
<comment type="caution">
    <text evidence="5">The sequence shown here is derived from an EMBL/GenBank/DDBJ whole genome shotgun (WGS) entry which is preliminary data.</text>
</comment>
<dbReference type="EMBL" id="BMKK01000002">
    <property type="protein sequence ID" value="GGD50505.1"/>
    <property type="molecule type" value="Genomic_DNA"/>
</dbReference>
<dbReference type="GO" id="GO:0005524">
    <property type="term" value="F:ATP binding"/>
    <property type="evidence" value="ECO:0007669"/>
    <property type="project" value="UniProtKB-KW"/>
</dbReference>
<dbReference type="InterPro" id="IPR017871">
    <property type="entry name" value="ABC_transporter-like_CS"/>
</dbReference>
<sequence>MQLSFTNYRKTFGAVEVLKINNLYLDSSIYWVKGENGSGKSTLLKSIAGIINFEGEIKLNDFNSQRKTVEFRKLVNFAEAEPLFPEFLTGKDMVDLFAEAKNASSFQTEFYLNEMKMQTYINEPIGAYSSGMLKKLSLVLAFLGNPQLILLDEPLITLDTDSLQILYKWIEKKYTEEGVSFLISSHQALDLDETLARKTLLVENRTLNLLEC</sequence>
<reference evidence="5" key="2">
    <citation type="submission" date="2020-09" db="EMBL/GenBank/DDBJ databases">
        <authorList>
            <person name="Sun Q."/>
            <person name="Zhou Y."/>
        </authorList>
    </citation>
    <scope>NUCLEOTIDE SEQUENCE</scope>
    <source>
        <strain evidence="5">CGMCC 1.15958</strain>
    </source>
</reference>
<dbReference type="PROSITE" id="PS50893">
    <property type="entry name" value="ABC_TRANSPORTER_2"/>
    <property type="match status" value="1"/>
</dbReference>
<evidence type="ECO:0000256" key="2">
    <source>
        <dbReference type="ARBA" id="ARBA00022741"/>
    </source>
</evidence>
<keyword evidence="2" id="KW-0547">Nucleotide-binding</keyword>
<dbReference type="Gene3D" id="3.40.50.300">
    <property type="entry name" value="P-loop containing nucleotide triphosphate hydrolases"/>
    <property type="match status" value="1"/>
</dbReference>
<name>A0A917DNB2_9BACT</name>
<evidence type="ECO:0000313" key="6">
    <source>
        <dbReference type="Proteomes" id="UP000609064"/>
    </source>
</evidence>
<keyword evidence="6" id="KW-1185">Reference proteome</keyword>
<dbReference type="GO" id="GO:0016887">
    <property type="term" value="F:ATP hydrolysis activity"/>
    <property type="evidence" value="ECO:0007669"/>
    <property type="project" value="InterPro"/>
</dbReference>
<accession>A0A917DNB2</accession>